<dbReference type="EMBL" id="CP094532">
    <property type="protein sequence ID" value="UOE40123.1"/>
    <property type="molecule type" value="Genomic_DNA"/>
</dbReference>
<evidence type="ECO:0000313" key="2">
    <source>
        <dbReference type="Proteomes" id="UP000831460"/>
    </source>
</evidence>
<accession>A0ABY4BQY2</accession>
<proteinExistence type="predicted"/>
<sequence length="77" mass="9080">MDRLTIKKEDGSFHGFRKVNAVHFFSGKYDNAPEMIVMVKEILLDPEMSWEQRTEANSDFVIVLRNILEKKNYQALF</sequence>
<evidence type="ECO:0000313" key="1">
    <source>
        <dbReference type="EMBL" id="UOE40123.1"/>
    </source>
</evidence>
<protein>
    <submittedName>
        <fullName evidence="1">Uncharacterized protein</fullName>
    </submittedName>
</protein>
<organism evidence="1 2">
    <name type="scientific">Chryseobacterium suipulveris</name>
    <dbReference type="NCBI Taxonomy" id="2929800"/>
    <lineage>
        <taxon>Bacteria</taxon>
        <taxon>Pseudomonadati</taxon>
        <taxon>Bacteroidota</taxon>
        <taxon>Flavobacteriia</taxon>
        <taxon>Flavobacteriales</taxon>
        <taxon>Weeksellaceae</taxon>
        <taxon>Chryseobacterium group</taxon>
        <taxon>Chryseobacterium</taxon>
    </lineage>
</organism>
<keyword evidence="2" id="KW-1185">Reference proteome</keyword>
<name>A0ABY4BQY2_9FLAO</name>
<gene>
    <name evidence="1" type="ORF">MTP09_09340</name>
</gene>
<dbReference type="RefSeq" id="WP_243548149.1">
    <property type="nucleotide sequence ID" value="NZ_CP094532.1"/>
</dbReference>
<reference evidence="1 2" key="1">
    <citation type="submission" date="2022-03" db="EMBL/GenBank/DDBJ databases">
        <title>Chryseobacterium sp. isolated from particulate matters in swine house.</title>
        <authorList>
            <person name="Won M."/>
            <person name="Kim S.-J."/>
            <person name="Kwon S.-W."/>
        </authorList>
    </citation>
    <scope>NUCLEOTIDE SEQUENCE [LARGE SCALE GENOMIC DNA]</scope>
    <source>
        <strain evidence="1 2">SC2-2</strain>
    </source>
</reference>
<dbReference type="Proteomes" id="UP000831460">
    <property type="component" value="Chromosome"/>
</dbReference>